<dbReference type="SUPFAM" id="SSF81901">
    <property type="entry name" value="HCP-like"/>
    <property type="match status" value="1"/>
</dbReference>
<dbReference type="Proteomes" id="UP000325849">
    <property type="component" value="Unassembled WGS sequence"/>
</dbReference>
<evidence type="ECO:0000259" key="2">
    <source>
        <dbReference type="Pfam" id="PF12770"/>
    </source>
</evidence>
<proteinExistence type="predicted"/>
<reference evidence="3 4" key="1">
    <citation type="submission" date="2019-07" db="EMBL/GenBank/DDBJ databases">
        <title>New species of Amycolatopsis and Streptomyces.</title>
        <authorList>
            <person name="Duangmal K."/>
            <person name="Teo W.F.A."/>
            <person name="Lipun K."/>
        </authorList>
    </citation>
    <scope>NUCLEOTIDE SEQUENCE [LARGE SCALE GENOMIC DNA]</scope>
    <source>
        <strain evidence="3 4">NBRC 109810</strain>
    </source>
</reference>
<evidence type="ECO:0000313" key="4">
    <source>
        <dbReference type="Proteomes" id="UP000325849"/>
    </source>
</evidence>
<sequence>MNIQDLAFAMEERLDAFQTSGDPAVLREADAEKLAHQLFYAIDWFEPFTGTPAARAFNVAVLLAAFHFHRFQDDGSREDVTRAVFLYQLVCQTAPDQVPDVVLDSFREHGDEVGETLSESTLAGYTAQGINLLKEAETTGVQRLLDDAVEWCLYAARANPRQDVVWAESLVTLGNVLTRRYEYTGDEKDLDRALTVTVRAAEVIPEDDPCRLKACSGFGHIAIRMFRRTGELHMLDLAVNALREAAYGAPDDHEHRAAFLTNLGTALSERYRHVGVVDAAEEALDVRTEAVRITPPGHPDLPSRLVNLAGALATHTGHASAEDDRHDAAVTLLRQTLPLVPDGHPDRPGCLYLLAGVLRARFTHSGDARDLADAVDASRSALPAGAASGYRRSDLLRGLAESLSAYARHCAKPRLLTEAATMLKKAVRQLADDDPDRAETLTALGFVLRDRFTAEGRTADRERALAALREASAVPTAPAQARALAAVGAADIAAGAQDFTGATAFYALALEQLELTAWRGLERPDRERLIANFPSLVADATACAVRAGQEQRAVELAEQGRGILLAQALETRTDHQVLRARAPELTDRLSQVLDELERLSDSPPGRTAGDTAQRRQAHERRSALARQREELLTEIRALPGHDRFLRPPSFATLLAAATRGPVVLLTASTYGCCALVLTKAGVRVVPLDLDVRELAGQAVVFLHALNGEPSPLEAHMTVVATLAWLWKAVAEPVLDALGYSRPVGPSSRWPRLWWCPTGLFTLFPLHAAGNHSPAQDGTDAVLDRVISSYTPTLRVLLHTGQRPGPPAGEPTRGLIVSLPSTPGLPDLPAAEDETRALQRRYPHARLLTGPDATTSAVAGALTECSWAHFACHGSQDISHPSHGALLLHDGPLMLWDIAALRLPHAELAFLSACETSRGGVVLADEAITLAAAVQLAGFRHVVGTLWSINDAQAPAVANRVYDNLSCQNTRDPAAALHGAVRAVRAECPQAILNWSPYVHVGP</sequence>
<keyword evidence="4" id="KW-1185">Reference proteome</keyword>
<feature type="domain" description="CHAT" evidence="2">
    <location>
        <begin position="720"/>
        <end position="1001"/>
    </location>
</feature>
<name>A0A5N8VAQ8_9ACTN</name>
<dbReference type="AlphaFoldDB" id="A0A5N8VAQ8"/>
<dbReference type="Gene3D" id="1.25.40.10">
    <property type="entry name" value="Tetratricopeptide repeat domain"/>
    <property type="match status" value="1"/>
</dbReference>
<protein>
    <submittedName>
        <fullName evidence="3">CHAT domain-containing protein</fullName>
    </submittedName>
</protein>
<dbReference type="EMBL" id="VJZD01000045">
    <property type="protein sequence ID" value="MPY32333.1"/>
    <property type="molecule type" value="Genomic_DNA"/>
</dbReference>
<organism evidence="3 4">
    <name type="scientific">Streptomyces adustus</name>
    <dbReference type="NCBI Taxonomy" id="1609272"/>
    <lineage>
        <taxon>Bacteria</taxon>
        <taxon>Bacillati</taxon>
        <taxon>Actinomycetota</taxon>
        <taxon>Actinomycetes</taxon>
        <taxon>Kitasatosporales</taxon>
        <taxon>Streptomycetaceae</taxon>
        <taxon>Streptomyces</taxon>
    </lineage>
</organism>
<dbReference type="OrthoDB" id="3206999at2"/>
<comment type="caution">
    <text evidence="3">The sequence shown here is derived from an EMBL/GenBank/DDBJ whole genome shotgun (WGS) entry which is preliminary data.</text>
</comment>
<dbReference type="RefSeq" id="WP_152887672.1">
    <property type="nucleotide sequence ID" value="NZ_VJZD01000045.1"/>
</dbReference>
<dbReference type="SUPFAM" id="SSF48452">
    <property type="entry name" value="TPR-like"/>
    <property type="match status" value="1"/>
</dbReference>
<dbReference type="InterPro" id="IPR011990">
    <property type="entry name" value="TPR-like_helical_dom_sf"/>
</dbReference>
<evidence type="ECO:0000256" key="1">
    <source>
        <dbReference type="SAM" id="MobiDB-lite"/>
    </source>
</evidence>
<dbReference type="Pfam" id="PF12770">
    <property type="entry name" value="CHAT"/>
    <property type="match status" value="1"/>
</dbReference>
<evidence type="ECO:0000313" key="3">
    <source>
        <dbReference type="EMBL" id="MPY32333.1"/>
    </source>
</evidence>
<gene>
    <name evidence="3" type="ORF">FNH09_13935</name>
</gene>
<dbReference type="InterPro" id="IPR024983">
    <property type="entry name" value="CHAT_dom"/>
</dbReference>
<accession>A0A5N8VAQ8</accession>
<feature type="region of interest" description="Disordered" evidence="1">
    <location>
        <begin position="596"/>
        <end position="620"/>
    </location>
</feature>